<gene>
    <name evidence="3" type="ORF">ACFFTU_10345</name>
</gene>
<dbReference type="RefSeq" id="WP_345227750.1">
    <property type="nucleotide sequence ID" value="NZ_BAAAXE010000014.1"/>
</dbReference>
<dbReference type="PANTHER" id="PTHR35525">
    <property type="entry name" value="BLL6575 PROTEIN"/>
    <property type="match status" value="1"/>
</dbReference>
<evidence type="ECO:0000256" key="1">
    <source>
        <dbReference type="SAM" id="MobiDB-lite"/>
    </source>
</evidence>
<dbReference type="Pfam" id="PF11706">
    <property type="entry name" value="zf-CGNR"/>
    <property type="match status" value="1"/>
</dbReference>
<keyword evidence="4" id="KW-1185">Reference proteome</keyword>
<dbReference type="Pfam" id="PF07336">
    <property type="entry name" value="ABATE"/>
    <property type="match status" value="1"/>
</dbReference>
<evidence type="ECO:0000259" key="2">
    <source>
        <dbReference type="Pfam" id="PF11706"/>
    </source>
</evidence>
<dbReference type="Gene3D" id="1.10.3300.10">
    <property type="entry name" value="Jann2411-like domain"/>
    <property type="match status" value="1"/>
</dbReference>
<comment type="caution">
    <text evidence="3">The sequence shown here is derived from an EMBL/GenBank/DDBJ whole genome shotgun (WGS) entry which is preliminary data.</text>
</comment>
<protein>
    <submittedName>
        <fullName evidence="3">CGNR zinc finger domain-containing protein</fullName>
    </submittedName>
</protein>
<dbReference type="PANTHER" id="PTHR35525:SF3">
    <property type="entry name" value="BLL6575 PROTEIN"/>
    <property type="match status" value="1"/>
</dbReference>
<dbReference type="Proteomes" id="UP001589718">
    <property type="component" value="Unassembled WGS sequence"/>
</dbReference>
<reference evidence="3 4" key="1">
    <citation type="submission" date="2024-09" db="EMBL/GenBank/DDBJ databases">
        <authorList>
            <person name="Sun Q."/>
            <person name="Mori K."/>
        </authorList>
    </citation>
    <scope>NUCLEOTIDE SEQUENCE [LARGE SCALE GENOMIC DNA]</scope>
    <source>
        <strain evidence="3 4">JCM 4362</strain>
    </source>
</reference>
<feature type="domain" description="Zinc finger CGNR" evidence="2">
    <location>
        <begin position="155"/>
        <end position="192"/>
    </location>
</feature>
<feature type="region of interest" description="Disordered" evidence="1">
    <location>
        <begin position="1"/>
        <end position="21"/>
    </location>
</feature>
<dbReference type="SUPFAM" id="SSF160904">
    <property type="entry name" value="Jann2411-like"/>
    <property type="match status" value="1"/>
</dbReference>
<organism evidence="3 4">
    <name type="scientific">Streptomyces cremeus</name>
    <dbReference type="NCBI Taxonomy" id="66881"/>
    <lineage>
        <taxon>Bacteria</taxon>
        <taxon>Bacillati</taxon>
        <taxon>Actinomycetota</taxon>
        <taxon>Actinomycetes</taxon>
        <taxon>Kitasatosporales</taxon>
        <taxon>Streptomycetaceae</taxon>
        <taxon>Streptomyces</taxon>
    </lineage>
</organism>
<evidence type="ECO:0000313" key="3">
    <source>
        <dbReference type="EMBL" id="MFB9520345.1"/>
    </source>
</evidence>
<dbReference type="InterPro" id="IPR023286">
    <property type="entry name" value="ABATE_dom_sf"/>
</dbReference>
<dbReference type="InterPro" id="IPR010852">
    <property type="entry name" value="ABATE"/>
</dbReference>
<name>A0ABV5PAW9_STRCM</name>
<accession>A0ABV5PAW9</accession>
<dbReference type="InterPro" id="IPR021005">
    <property type="entry name" value="Znf_CGNR"/>
</dbReference>
<evidence type="ECO:0000313" key="4">
    <source>
        <dbReference type="Proteomes" id="UP001589718"/>
    </source>
</evidence>
<sequence length="201" mass="21220">MELAGTVRHDGAGGIADDLTDGGEEGAARWLRTQEAGLSAYGLTAADLAAAAASGAVREDLVPLRQAVRALFARVVAPAPPSPADANRLLSVPDALERLNTAAGQQPVTPRLSCLGGDFTHTLLPLAGPGPRVRLTAAVARAAIGFLTGPERELLRACTAPRCVRYYLKRHGRQEYCKPSCGNRARVARHYRLHRTAPGTD</sequence>
<proteinExistence type="predicted"/>
<dbReference type="EMBL" id="JBHMCR010000005">
    <property type="protein sequence ID" value="MFB9520345.1"/>
    <property type="molecule type" value="Genomic_DNA"/>
</dbReference>